<dbReference type="RefSeq" id="WP_197641636.1">
    <property type="nucleotide sequence ID" value="NZ_JAEACP010000001.1"/>
</dbReference>
<keyword evidence="1" id="KW-0812">Transmembrane</keyword>
<keyword evidence="3" id="KW-1185">Reference proteome</keyword>
<keyword evidence="1" id="KW-1133">Transmembrane helix</keyword>
<dbReference type="EMBL" id="JBHRSM010000025">
    <property type="protein sequence ID" value="MFC3087434.1"/>
    <property type="molecule type" value="Genomic_DNA"/>
</dbReference>
<dbReference type="Proteomes" id="UP001595445">
    <property type="component" value="Unassembled WGS sequence"/>
</dbReference>
<feature type="transmembrane region" description="Helical" evidence="1">
    <location>
        <begin position="50"/>
        <end position="67"/>
    </location>
</feature>
<organism evidence="2 3">
    <name type="scientific">Tabrizicola soli</name>
    <dbReference type="NCBI Taxonomy" id="2185115"/>
    <lineage>
        <taxon>Bacteria</taxon>
        <taxon>Pseudomonadati</taxon>
        <taxon>Pseudomonadota</taxon>
        <taxon>Alphaproteobacteria</taxon>
        <taxon>Rhodobacterales</taxon>
        <taxon>Paracoccaceae</taxon>
        <taxon>Tabrizicola</taxon>
    </lineage>
</organism>
<protein>
    <submittedName>
        <fullName evidence="2">Uncharacterized protein</fullName>
    </submittedName>
</protein>
<accession>A0ABV7DZF1</accession>
<sequence>MAADKARQERLGVTVLSIGALFLAAMGILDRPEPGEIAEELPAWYMNFKAVLHGAMVIFLLVGLARLQGMTADRPALRLPLLLLMLAGVLGAAYVLGQDLGLV</sequence>
<evidence type="ECO:0000313" key="3">
    <source>
        <dbReference type="Proteomes" id="UP001595445"/>
    </source>
</evidence>
<gene>
    <name evidence="2" type="ORF">ACFOD6_15405</name>
</gene>
<feature type="transmembrane region" description="Helical" evidence="1">
    <location>
        <begin position="12"/>
        <end position="30"/>
    </location>
</feature>
<evidence type="ECO:0000256" key="1">
    <source>
        <dbReference type="SAM" id="Phobius"/>
    </source>
</evidence>
<keyword evidence="1" id="KW-0472">Membrane</keyword>
<name>A0ABV7DZF1_9RHOB</name>
<reference evidence="3" key="1">
    <citation type="journal article" date="2019" name="Int. J. Syst. Evol. Microbiol.">
        <title>The Global Catalogue of Microorganisms (GCM) 10K type strain sequencing project: providing services to taxonomists for standard genome sequencing and annotation.</title>
        <authorList>
            <consortium name="The Broad Institute Genomics Platform"/>
            <consortium name="The Broad Institute Genome Sequencing Center for Infectious Disease"/>
            <person name="Wu L."/>
            <person name="Ma J."/>
        </authorList>
    </citation>
    <scope>NUCLEOTIDE SEQUENCE [LARGE SCALE GENOMIC DNA]</scope>
    <source>
        <strain evidence="3">KCTC 62102</strain>
    </source>
</reference>
<feature type="transmembrane region" description="Helical" evidence="1">
    <location>
        <begin position="79"/>
        <end position="97"/>
    </location>
</feature>
<evidence type="ECO:0000313" key="2">
    <source>
        <dbReference type="EMBL" id="MFC3087434.1"/>
    </source>
</evidence>
<proteinExistence type="predicted"/>
<comment type="caution">
    <text evidence="2">The sequence shown here is derived from an EMBL/GenBank/DDBJ whole genome shotgun (WGS) entry which is preliminary data.</text>
</comment>